<dbReference type="Proteomes" id="UP000663860">
    <property type="component" value="Unassembled WGS sequence"/>
</dbReference>
<evidence type="ECO:0000313" key="5">
    <source>
        <dbReference type="Proteomes" id="UP000663845"/>
    </source>
</evidence>
<evidence type="ECO:0000313" key="1">
    <source>
        <dbReference type="EMBL" id="CAF0932715.1"/>
    </source>
</evidence>
<dbReference type="EMBL" id="CAJOAZ010002411">
    <property type="protein sequence ID" value="CAF3926329.1"/>
    <property type="molecule type" value="Genomic_DNA"/>
</dbReference>
<organism evidence="2 5">
    <name type="scientific">Adineta steineri</name>
    <dbReference type="NCBI Taxonomy" id="433720"/>
    <lineage>
        <taxon>Eukaryota</taxon>
        <taxon>Metazoa</taxon>
        <taxon>Spiralia</taxon>
        <taxon>Gnathifera</taxon>
        <taxon>Rotifera</taxon>
        <taxon>Eurotatoria</taxon>
        <taxon>Bdelloidea</taxon>
        <taxon>Adinetida</taxon>
        <taxon>Adinetidae</taxon>
        <taxon>Adineta</taxon>
    </lineage>
</organism>
<evidence type="ECO:0000313" key="4">
    <source>
        <dbReference type="EMBL" id="CAF3926329.1"/>
    </source>
</evidence>
<dbReference type="Proteomes" id="UP000663844">
    <property type="component" value="Unassembled WGS sequence"/>
</dbReference>
<dbReference type="Proteomes" id="UP000663845">
    <property type="component" value="Unassembled WGS sequence"/>
</dbReference>
<reference evidence="2" key="1">
    <citation type="submission" date="2021-02" db="EMBL/GenBank/DDBJ databases">
        <authorList>
            <person name="Nowell W R."/>
        </authorList>
    </citation>
    <scope>NUCLEOTIDE SEQUENCE</scope>
</reference>
<proteinExistence type="predicted"/>
<sequence>MARQAEHVRQRPAVSQVITAHILTIQRKTKYIDAQELSTILDDVIRELKATKEYSSIYLISLNKIVHSLNLTSPSSLPSINTHYFFILVRNTIQVLLQELHTKYQLSDLATYVLRNLVILLEHLIKHVPDVSKTLHWITNITFLTALANSLNQIEQILTIKNSRRYTKQILRLLNMFTSIQERLPLDLHHSLFLPLLQPVMNCVTSSTYTQIFKDLKANATKLTEIQRLFLKKCPQFLATYNG</sequence>
<evidence type="ECO:0000313" key="2">
    <source>
        <dbReference type="EMBL" id="CAF1018923.1"/>
    </source>
</evidence>
<name>A0A814I6W7_9BILA</name>
<dbReference type="EMBL" id="CAJNOE010000114">
    <property type="protein sequence ID" value="CAF0932715.1"/>
    <property type="molecule type" value="Genomic_DNA"/>
</dbReference>
<dbReference type="EMBL" id="CAJNOG010000155">
    <property type="protein sequence ID" value="CAF1018923.1"/>
    <property type="molecule type" value="Genomic_DNA"/>
</dbReference>
<comment type="caution">
    <text evidence="2">The sequence shown here is derived from an EMBL/GenBank/DDBJ whole genome shotgun (WGS) entry which is preliminary data.</text>
</comment>
<gene>
    <name evidence="1" type="ORF">IZO911_LOCUS13967</name>
    <name evidence="2" type="ORF">JYZ213_LOCUS16956</name>
    <name evidence="3" type="ORF">KXQ929_LOCUS14858</name>
    <name evidence="4" type="ORF">OXD698_LOCUS25317</name>
</gene>
<dbReference type="EMBL" id="CAJOBB010000838">
    <property type="protein sequence ID" value="CAF3761992.1"/>
    <property type="molecule type" value="Genomic_DNA"/>
</dbReference>
<evidence type="ECO:0000313" key="3">
    <source>
        <dbReference type="EMBL" id="CAF3761992.1"/>
    </source>
</evidence>
<accession>A0A814I6W7</accession>
<dbReference type="AlphaFoldDB" id="A0A814I6W7"/>
<dbReference type="Proteomes" id="UP000663868">
    <property type="component" value="Unassembled WGS sequence"/>
</dbReference>
<protein>
    <submittedName>
        <fullName evidence="2">Uncharacterized protein</fullName>
    </submittedName>
</protein>